<reference evidence="6" key="1">
    <citation type="submission" date="2016-06" db="EMBL/GenBank/DDBJ databases">
        <authorList>
            <person name="Varghese N."/>
            <person name="Submissions Spin"/>
        </authorList>
    </citation>
    <scope>NUCLEOTIDE SEQUENCE [LARGE SCALE GENOMIC DNA]</scope>
    <source>
        <strain evidence="6">DSM 43909</strain>
    </source>
</reference>
<feature type="region of interest" description="Disordered" evidence="3">
    <location>
        <begin position="1"/>
        <end position="30"/>
    </location>
</feature>
<comment type="similarity">
    <text evidence="1">Belongs to the DSD1 family.</text>
</comment>
<dbReference type="InterPro" id="IPR001608">
    <property type="entry name" value="Ala_racemase_N"/>
</dbReference>
<proteinExistence type="inferred from homology"/>
<dbReference type="Pfam" id="PF14031">
    <property type="entry name" value="D-ser_dehydrat"/>
    <property type="match status" value="1"/>
</dbReference>
<evidence type="ECO:0000313" key="5">
    <source>
        <dbReference type="EMBL" id="SCE99245.1"/>
    </source>
</evidence>
<organism evidence="5 6">
    <name type="scientific">Micromonospora viridifaciens</name>
    <dbReference type="NCBI Taxonomy" id="1881"/>
    <lineage>
        <taxon>Bacteria</taxon>
        <taxon>Bacillati</taxon>
        <taxon>Actinomycetota</taxon>
        <taxon>Actinomycetes</taxon>
        <taxon>Micromonosporales</taxon>
        <taxon>Micromonosporaceae</taxon>
        <taxon>Micromonospora</taxon>
    </lineage>
</organism>
<dbReference type="GO" id="GO:0016829">
    <property type="term" value="F:lyase activity"/>
    <property type="evidence" value="ECO:0007669"/>
    <property type="project" value="UniProtKB-KW"/>
</dbReference>
<dbReference type="Gene3D" id="2.40.37.20">
    <property type="entry name" value="D-serine dehydratase-like domain"/>
    <property type="match status" value="1"/>
</dbReference>
<keyword evidence="6" id="KW-1185">Reference proteome</keyword>
<evidence type="ECO:0000313" key="6">
    <source>
        <dbReference type="Proteomes" id="UP000198242"/>
    </source>
</evidence>
<dbReference type="Pfam" id="PF01168">
    <property type="entry name" value="Ala_racemase_N"/>
    <property type="match status" value="1"/>
</dbReference>
<dbReference type="InterPro" id="IPR042208">
    <property type="entry name" value="D-ser_dehydrat-like_sf"/>
</dbReference>
<feature type="domain" description="D-serine dehydratase-like" evidence="4">
    <location>
        <begin position="321"/>
        <end position="418"/>
    </location>
</feature>
<dbReference type="InterPro" id="IPR029066">
    <property type="entry name" value="PLP-binding_barrel"/>
</dbReference>
<name>A0A1C4WSN7_MICVI</name>
<evidence type="ECO:0000259" key="4">
    <source>
        <dbReference type="SMART" id="SM01119"/>
    </source>
</evidence>
<dbReference type="OrthoDB" id="9811417at2"/>
<gene>
    <name evidence="5" type="ORF">GA0074695_2724</name>
</gene>
<accession>A0A1C4WSN7</accession>
<sequence length="430" mass="45897">MSWLLHTAPPTGLADAPVPPGTKGWRSDSRGGALTARMLRERPVPLFSKQFTFPLAVVDGPALEHNLAEMARYCAARGVVIAPHGKTTMSPEIAAAQLAAGAFAITVATVTQALAYHRHGVQRVLVANEVTDPGSLDWLLETMDADPAFAPIVCADSVAAVRLLAEAAAARAPRRPLDVLIELGHPGGRTGARTIDDAVEVGREVQRSGHLRGVGVTGYEGTLGHAGTPAEAERVHRFCLDLLEVGRRLVMTGALPQRHIVSAAGSLFFTEVCDALAEAASHDGVQVVLRSGAYAIHDHGLYDRVTPSNRGIRDAPTFRPTTTIWAPVLSVPEQGLAILLLGRRDVGFDQGLPAPLRHRGPDGALRPIVGAETTELNDQHAFVRLPEGYDVSPGDLLQLGISHPCTTFDKWQVLPVVDGEFVVDLIHTFF</sequence>
<protein>
    <submittedName>
        <fullName evidence="5">D-serine deaminase, pyridoxal phosphate-dependent</fullName>
    </submittedName>
</protein>
<keyword evidence="2" id="KW-0456">Lyase</keyword>
<dbReference type="InterPro" id="IPR026956">
    <property type="entry name" value="D-ser_dehydrat-like_dom"/>
</dbReference>
<evidence type="ECO:0000256" key="3">
    <source>
        <dbReference type="SAM" id="MobiDB-lite"/>
    </source>
</evidence>
<dbReference type="Gene3D" id="3.20.20.10">
    <property type="entry name" value="Alanine racemase"/>
    <property type="match status" value="1"/>
</dbReference>
<evidence type="ECO:0000256" key="2">
    <source>
        <dbReference type="ARBA" id="ARBA00023239"/>
    </source>
</evidence>
<dbReference type="Proteomes" id="UP000198242">
    <property type="component" value="Chromosome I"/>
</dbReference>
<dbReference type="PANTHER" id="PTHR28004">
    <property type="entry name" value="ZGC:162816-RELATED"/>
    <property type="match status" value="1"/>
</dbReference>
<dbReference type="SUPFAM" id="SSF51419">
    <property type="entry name" value="PLP-binding barrel"/>
    <property type="match status" value="1"/>
</dbReference>
<dbReference type="PANTHER" id="PTHR28004:SF8">
    <property type="entry name" value="D-SERINE DEAMINASE"/>
    <property type="match status" value="1"/>
</dbReference>
<evidence type="ECO:0000256" key="1">
    <source>
        <dbReference type="ARBA" id="ARBA00005323"/>
    </source>
</evidence>
<dbReference type="EMBL" id="LT607411">
    <property type="protein sequence ID" value="SCE99245.1"/>
    <property type="molecule type" value="Genomic_DNA"/>
</dbReference>
<dbReference type="SMART" id="SM01119">
    <property type="entry name" value="D-ser_dehydrat"/>
    <property type="match status" value="1"/>
</dbReference>
<dbReference type="InterPro" id="IPR051466">
    <property type="entry name" value="D-amino_acid_metab_enzyme"/>
</dbReference>
<dbReference type="AlphaFoldDB" id="A0A1C4WSN7"/>